<proteinExistence type="predicted"/>
<gene>
    <name evidence="2" type="ORF">LOKVESSMR4R_01648</name>
</gene>
<accession>A0A1Y0EC87</accession>
<protein>
    <submittedName>
        <fullName evidence="2">Uncharacterized protein</fullName>
    </submittedName>
</protein>
<evidence type="ECO:0000256" key="1">
    <source>
        <dbReference type="SAM" id="MobiDB-lite"/>
    </source>
</evidence>
<feature type="region of interest" description="Disordered" evidence="1">
    <location>
        <begin position="21"/>
        <end position="58"/>
    </location>
</feature>
<dbReference type="EMBL" id="CP021431">
    <property type="protein sequence ID" value="ARU00962.1"/>
    <property type="molecule type" value="Genomic_DNA"/>
</dbReference>
<dbReference type="KEGG" id="lvs:LOKVESSMR4R_01648"/>
<evidence type="ECO:0000313" key="2">
    <source>
        <dbReference type="EMBL" id="ARU00962.1"/>
    </source>
</evidence>
<reference evidence="2 3" key="1">
    <citation type="submission" date="2017-05" db="EMBL/GenBank/DDBJ databases">
        <title>Genome Sequence of Loktanella vestfoldensis Strain SMR4r Isolated from a Culture of the Diatom Skeletonema marinoi.</title>
        <authorList>
            <person name="Topel M."/>
            <person name="Pinder M.I.M."/>
            <person name="Johansson O.N."/>
            <person name="Kourtchenko O."/>
            <person name="Godhe A."/>
            <person name="Clarke A.K."/>
        </authorList>
    </citation>
    <scope>NUCLEOTIDE SEQUENCE [LARGE SCALE GENOMIC DNA]</scope>
    <source>
        <strain evidence="2 3">SMR4r</strain>
    </source>
</reference>
<organism evidence="2 3">
    <name type="scientific">Yoonia vestfoldensis</name>
    <dbReference type="NCBI Taxonomy" id="245188"/>
    <lineage>
        <taxon>Bacteria</taxon>
        <taxon>Pseudomonadati</taxon>
        <taxon>Pseudomonadota</taxon>
        <taxon>Alphaproteobacteria</taxon>
        <taxon>Rhodobacterales</taxon>
        <taxon>Paracoccaceae</taxon>
        <taxon>Yoonia</taxon>
    </lineage>
</organism>
<sequence>MNMNRVVTMILRQVMNRGIGKGMQKLSKGGGQAGKPAPGAGQGKKLQQGMRLLRRLMR</sequence>
<keyword evidence="3" id="KW-1185">Reference proteome</keyword>
<dbReference type="Proteomes" id="UP000195273">
    <property type="component" value="Chromosome"/>
</dbReference>
<name>A0A1Y0EC87_9RHOB</name>
<dbReference type="RefSeq" id="WP_204248745.1">
    <property type="nucleotide sequence ID" value="NZ_CP021431.1"/>
</dbReference>
<dbReference type="AlphaFoldDB" id="A0A1Y0EC87"/>
<feature type="compositionally biased region" description="Low complexity" evidence="1">
    <location>
        <begin position="34"/>
        <end position="51"/>
    </location>
</feature>
<evidence type="ECO:0000313" key="3">
    <source>
        <dbReference type="Proteomes" id="UP000195273"/>
    </source>
</evidence>
<dbReference type="STRING" id="1122181.GCA_000382265_00516"/>